<organism evidence="7 8">
    <name type="scientific">Phyllobacterium sophorae</name>
    <dbReference type="NCBI Taxonomy" id="1520277"/>
    <lineage>
        <taxon>Bacteria</taxon>
        <taxon>Pseudomonadati</taxon>
        <taxon>Pseudomonadota</taxon>
        <taxon>Alphaproteobacteria</taxon>
        <taxon>Hyphomicrobiales</taxon>
        <taxon>Phyllobacteriaceae</taxon>
        <taxon>Phyllobacterium</taxon>
    </lineage>
</organism>
<feature type="transmembrane region" description="Helical" evidence="6">
    <location>
        <begin position="9"/>
        <end position="26"/>
    </location>
</feature>
<dbReference type="GO" id="GO:0005886">
    <property type="term" value="C:plasma membrane"/>
    <property type="evidence" value="ECO:0007669"/>
    <property type="project" value="UniProtKB-SubCell"/>
</dbReference>
<protein>
    <submittedName>
        <fullName evidence="7">Branched-chain amino acid ABC transporter permease</fullName>
    </submittedName>
</protein>
<keyword evidence="5 6" id="KW-0472">Membrane</keyword>
<dbReference type="PANTHER" id="PTHR30482:SF10">
    <property type="entry name" value="HIGH-AFFINITY BRANCHED-CHAIN AMINO ACID TRANSPORT PROTEIN BRAE"/>
    <property type="match status" value="1"/>
</dbReference>
<comment type="subcellular location">
    <subcellularLocation>
        <location evidence="1">Cell membrane</location>
        <topology evidence="1">Multi-pass membrane protein</topology>
    </subcellularLocation>
</comment>
<evidence type="ECO:0000256" key="6">
    <source>
        <dbReference type="SAM" id="Phobius"/>
    </source>
</evidence>
<feature type="transmembrane region" description="Helical" evidence="6">
    <location>
        <begin position="252"/>
        <end position="273"/>
    </location>
</feature>
<dbReference type="Pfam" id="PF02653">
    <property type="entry name" value="BPD_transp_2"/>
    <property type="match status" value="1"/>
</dbReference>
<keyword evidence="3 6" id="KW-0812">Transmembrane</keyword>
<keyword evidence="4 6" id="KW-1133">Transmembrane helix</keyword>
<dbReference type="PANTHER" id="PTHR30482">
    <property type="entry name" value="HIGH-AFFINITY BRANCHED-CHAIN AMINO ACID TRANSPORT SYSTEM PERMEASE"/>
    <property type="match status" value="1"/>
</dbReference>
<dbReference type="CDD" id="cd06581">
    <property type="entry name" value="TM_PBP1_LivM_like"/>
    <property type="match status" value="1"/>
</dbReference>
<feature type="transmembrane region" description="Helical" evidence="6">
    <location>
        <begin position="212"/>
        <end position="232"/>
    </location>
</feature>
<reference evidence="8" key="1">
    <citation type="submission" date="2017-11" db="EMBL/GenBank/DDBJ databases">
        <authorList>
            <person name="Kuznetsova I."/>
            <person name="Sazanova A."/>
            <person name="Chirak E."/>
            <person name="Safronova V."/>
            <person name="Willems A."/>
        </authorList>
    </citation>
    <scope>NUCLEOTIDE SEQUENCE [LARGE SCALE GENOMIC DNA]</scope>
    <source>
        <strain evidence="8">CCBAU 03422</strain>
    </source>
</reference>
<dbReference type="OrthoDB" id="9804361at2"/>
<feature type="transmembrane region" description="Helical" evidence="6">
    <location>
        <begin position="57"/>
        <end position="79"/>
    </location>
</feature>
<dbReference type="RefSeq" id="WP_106665849.1">
    <property type="nucleotide sequence ID" value="NZ_PGGM01000010.1"/>
</dbReference>
<dbReference type="GO" id="GO:0015658">
    <property type="term" value="F:branched-chain amino acid transmembrane transporter activity"/>
    <property type="evidence" value="ECO:0007669"/>
    <property type="project" value="InterPro"/>
</dbReference>
<feature type="transmembrane region" description="Helical" evidence="6">
    <location>
        <begin position="162"/>
        <end position="182"/>
    </location>
</feature>
<dbReference type="EMBL" id="PGGM01000010">
    <property type="protein sequence ID" value="PSH62181.1"/>
    <property type="molecule type" value="Genomic_DNA"/>
</dbReference>
<feature type="transmembrane region" description="Helical" evidence="6">
    <location>
        <begin position="85"/>
        <end position="104"/>
    </location>
</feature>
<keyword evidence="2" id="KW-1003">Cell membrane</keyword>
<comment type="caution">
    <text evidence="7">The sequence shown here is derived from an EMBL/GenBank/DDBJ whole genome shotgun (WGS) entry which is preliminary data.</text>
</comment>
<dbReference type="InterPro" id="IPR001851">
    <property type="entry name" value="ABC_transp_permease"/>
</dbReference>
<sequence length="338" mass="36524">MDALHNGKTWLIALLVITGLLVPIFVEDTYLRHLFIIAFVYGMVAASWDLTLGYAGIFNFAHIAFFGVGIYATGLTAKVLGVDPWMAMLIGGLAASAAAAIVALPIVRLKGVYVILVTFAFSQLVLQVVISQSSITGGTQGLVRVPTIWLPGYNFLRDYKLGYYYVAFGLLVATTVCLRCLVRSDFGLSIKALRDSEDYGVSRGIPIARQRLKALVASAFFTGMAGGFYVLYLRVASPEIFDFSTASLVLSMVLVGGTSSIYGPVFAALVLTFMSEGLANIDNFAEGRFMIVAVTMVVVLLFFPKGLASMLPNGFGEKTPEILLHRKRRIAGSTDHAE</sequence>
<evidence type="ECO:0000313" key="7">
    <source>
        <dbReference type="EMBL" id="PSH62181.1"/>
    </source>
</evidence>
<evidence type="ECO:0000313" key="8">
    <source>
        <dbReference type="Proteomes" id="UP000241764"/>
    </source>
</evidence>
<evidence type="ECO:0000256" key="1">
    <source>
        <dbReference type="ARBA" id="ARBA00004651"/>
    </source>
</evidence>
<accession>A0A2P7B6T6</accession>
<keyword evidence="8" id="KW-1185">Reference proteome</keyword>
<gene>
    <name evidence="7" type="ORF">CU103_20315</name>
</gene>
<evidence type="ECO:0000256" key="4">
    <source>
        <dbReference type="ARBA" id="ARBA00022989"/>
    </source>
</evidence>
<feature type="transmembrane region" description="Helical" evidence="6">
    <location>
        <begin position="32"/>
        <end position="50"/>
    </location>
</feature>
<dbReference type="InterPro" id="IPR043428">
    <property type="entry name" value="LivM-like"/>
</dbReference>
<evidence type="ECO:0000256" key="3">
    <source>
        <dbReference type="ARBA" id="ARBA00022692"/>
    </source>
</evidence>
<evidence type="ECO:0000256" key="5">
    <source>
        <dbReference type="ARBA" id="ARBA00023136"/>
    </source>
</evidence>
<proteinExistence type="predicted"/>
<dbReference type="AlphaFoldDB" id="A0A2P7B6T6"/>
<dbReference type="Proteomes" id="UP000241764">
    <property type="component" value="Unassembled WGS sequence"/>
</dbReference>
<feature type="transmembrane region" description="Helical" evidence="6">
    <location>
        <begin position="111"/>
        <end position="130"/>
    </location>
</feature>
<feature type="transmembrane region" description="Helical" evidence="6">
    <location>
        <begin position="285"/>
        <end position="303"/>
    </location>
</feature>
<name>A0A2P7B6T6_9HYPH</name>
<evidence type="ECO:0000256" key="2">
    <source>
        <dbReference type="ARBA" id="ARBA00022475"/>
    </source>
</evidence>